<gene>
    <name evidence="2" type="ORF">OE749_05915</name>
</gene>
<evidence type="ECO:0000259" key="1">
    <source>
        <dbReference type="Pfam" id="PF06172"/>
    </source>
</evidence>
<dbReference type="SUPFAM" id="SSF51182">
    <property type="entry name" value="RmlC-like cupins"/>
    <property type="match status" value="1"/>
</dbReference>
<dbReference type="Gene3D" id="2.60.120.10">
    <property type="entry name" value="Jelly Rolls"/>
    <property type="match status" value="1"/>
</dbReference>
<feature type="domain" description="DUF985" evidence="1">
    <location>
        <begin position="8"/>
        <end position="142"/>
    </location>
</feature>
<dbReference type="CDD" id="cd06121">
    <property type="entry name" value="cupin_YML079wp"/>
    <property type="match status" value="1"/>
</dbReference>
<dbReference type="InterPro" id="IPR014710">
    <property type="entry name" value="RmlC-like_jellyroll"/>
</dbReference>
<accession>A0ABT3A6E8</accession>
<dbReference type="RefSeq" id="WP_263711430.1">
    <property type="nucleotide sequence ID" value="NZ_JAOWKX010000002.1"/>
</dbReference>
<dbReference type="PANTHER" id="PTHR33387:SF3">
    <property type="entry name" value="DUF985 DOMAIN-CONTAINING PROTEIN"/>
    <property type="match status" value="1"/>
</dbReference>
<reference evidence="2 3" key="1">
    <citation type="submission" date="2022-10" db="EMBL/GenBank/DDBJ databases">
        <title>Aestuariibacter sp. AA17 isolated from Montipora capitata coral fragment.</title>
        <authorList>
            <person name="Emsley S.A."/>
            <person name="Pfannmuller K.M."/>
            <person name="Loughran R.M."/>
            <person name="Shlafstein M."/>
            <person name="Papke E."/>
            <person name="Saw J.H."/>
            <person name="Ushijima B."/>
            <person name="Videau P."/>
        </authorList>
    </citation>
    <scope>NUCLEOTIDE SEQUENCE [LARGE SCALE GENOMIC DNA]</scope>
    <source>
        <strain evidence="2 3">AA17</strain>
    </source>
</reference>
<dbReference type="Pfam" id="PF06172">
    <property type="entry name" value="Cupin_5"/>
    <property type="match status" value="1"/>
</dbReference>
<proteinExistence type="predicted"/>
<organism evidence="2 3">
    <name type="scientific">Fluctibacter corallii</name>
    <dbReference type="NCBI Taxonomy" id="2984329"/>
    <lineage>
        <taxon>Bacteria</taxon>
        <taxon>Pseudomonadati</taxon>
        <taxon>Pseudomonadota</taxon>
        <taxon>Gammaproteobacteria</taxon>
        <taxon>Alteromonadales</taxon>
        <taxon>Alteromonadaceae</taxon>
        <taxon>Fluctibacter</taxon>
    </lineage>
</organism>
<dbReference type="EMBL" id="JAOWKX010000002">
    <property type="protein sequence ID" value="MCV2884224.1"/>
    <property type="molecule type" value="Genomic_DNA"/>
</dbReference>
<dbReference type="InterPro" id="IPR039935">
    <property type="entry name" value="YML079W-like"/>
</dbReference>
<dbReference type="PANTHER" id="PTHR33387">
    <property type="entry name" value="RMLC-LIKE JELLY ROLL FOLD PROTEIN"/>
    <property type="match status" value="1"/>
</dbReference>
<dbReference type="InterPro" id="IPR009327">
    <property type="entry name" value="Cupin_DUF985"/>
</dbReference>
<evidence type="ECO:0000313" key="3">
    <source>
        <dbReference type="Proteomes" id="UP001652504"/>
    </source>
</evidence>
<comment type="caution">
    <text evidence="2">The sequence shown here is derived from an EMBL/GenBank/DDBJ whole genome shotgun (WGS) entry which is preliminary data.</text>
</comment>
<keyword evidence="3" id="KW-1185">Reference proteome</keyword>
<evidence type="ECO:0000313" key="2">
    <source>
        <dbReference type="EMBL" id="MCV2884224.1"/>
    </source>
</evidence>
<protein>
    <submittedName>
        <fullName evidence="2">Cupin domain-containing protein</fullName>
    </submittedName>
</protein>
<dbReference type="InterPro" id="IPR011051">
    <property type="entry name" value="RmlC_Cupin_sf"/>
</dbReference>
<sequence>MSLPNIEALITALGLERHIEGGYFAETFRSDKSISFGDAERAIQTSIYYLLTHDAPIGHFHKNRSDIVHYYHGGDPIDYFLLNEDGELEQTTLGFDIIAGHKLQLVVKGGKWKASRLRNGVNGYGLIGEAVAPGFDYQDMQLGDRESLMRDYPGCCELITQLTRESV</sequence>
<name>A0ABT3A6E8_9ALTE</name>
<dbReference type="Proteomes" id="UP001652504">
    <property type="component" value="Unassembled WGS sequence"/>
</dbReference>